<evidence type="ECO:0000313" key="2">
    <source>
        <dbReference type="Proteomes" id="UP000022082"/>
    </source>
</evidence>
<comment type="caution">
    <text evidence="1">The sequence shown here is derived from an EMBL/GenBank/DDBJ whole genome shotgun (WGS) entry which is preliminary data.</text>
</comment>
<protein>
    <submittedName>
        <fullName evidence="1">Pseudaminic acid CMP-transferase</fullName>
        <ecNumber evidence="1">2.7.7.-</ecNumber>
    </submittedName>
</protein>
<dbReference type="InterPro" id="IPR050793">
    <property type="entry name" value="CMP-NeuNAc_synthase"/>
</dbReference>
<dbReference type="RefSeq" id="WP_032556387.1">
    <property type="nucleotide sequence ID" value="NZ_JGDJ01000151.1"/>
</dbReference>
<dbReference type="PANTHER" id="PTHR21485">
    <property type="entry name" value="HAD SUPERFAMILY MEMBERS CMAS AND KDSC"/>
    <property type="match status" value="1"/>
</dbReference>
<dbReference type="NCBIfam" id="TIGR03584">
    <property type="entry name" value="PseF"/>
    <property type="match status" value="1"/>
</dbReference>
<gene>
    <name evidence="1" type="ORF">M136_1013</name>
</gene>
<dbReference type="Gene3D" id="3.90.550.10">
    <property type="entry name" value="Spore Coat Polysaccharide Biosynthesis Protein SpsA, Chain A"/>
    <property type="match status" value="1"/>
</dbReference>
<dbReference type="CDD" id="cd02513">
    <property type="entry name" value="CMP-NeuAc_Synthase"/>
    <property type="match status" value="1"/>
</dbReference>
<dbReference type="InterPro" id="IPR029044">
    <property type="entry name" value="Nucleotide-diphossugar_trans"/>
</dbReference>
<proteinExistence type="predicted"/>
<keyword evidence="1" id="KW-0548">Nucleotidyltransferase</keyword>
<dbReference type="AlphaFoldDB" id="A0A015YD38"/>
<dbReference type="Proteomes" id="UP000022082">
    <property type="component" value="Unassembled WGS sequence"/>
</dbReference>
<evidence type="ECO:0000313" key="1">
    <source>
        <dbReference type="EMBL" id="EXZ29887.1"/>
    </source>
</evidence>
<keyword evidence="1" id="KW-0808">Transferase</keyword>
<name>A0A015YD38_BACFG</name>
<dbReference type="InterPro" id="IPR003329">
    <property type="entry name" value="Cytidylyl_trans"/>
</dbReference>
<dbReference type="Pfam" id="PF02348">
    <property type="entry name" value="CTP_transf_3"/>
    <property type="match status" value="1"/>
</dbReference>
<organism evidence="1 2">
    <name type="scientific">Bacteroides fragilis str. S36L11</name>
    <dbReference type="NCBI Taxonomy" id="1339327"/>
    <lineage>
        <taxon>Bacteria</taxon>
        <taxon>Pseudomonadati</taxon>
        <taxon>Bacteroidota</taxon>
        <taxon>Bacteroidia</taxon>
        <taxon>Bacteroidales</taxon>
        <taxon>Bacteroidaceae</taxon>
        <taxon>Bacteroides</taxon>
    </lineage>
</organism>
<dbReference type="EMBL" id="JGDJ01000151">
    <property type="protein sequence ID" value="EXZ29887.1"/>
    <property type="molecule type" value="Genomic_DNA"/>
</dbReference>
<sequence>MKNLAIIPARGGSKRIPRKNIKPFMGKPIIAYSIEAALQSGIFDEVMVSTDDEEIAEVAKQYGANVPFMRSKRAADDYATTSDVIKEVLYNYEKLGKMYDSVCCIYATAPFISSVKLIEAMELINSKKFDSAFTLVQYSYPIQRSLSIKSERVMMLWPEYLNTRSQDLEVVYHDAGQFYIATVDAFLKYNDFWGENTGAVILSELEVQDLDTFTDWILAEMKFKLLRNENS</sequence>
<dbReference type="GO" id="GO:0008781">
    <property type="term" value="F:N-acylneuraminate cytidylyltransferase activity"/>
    <property type="evidence" value="ECO:0007669"/>
    <property type="project" value="TreeGrafter"/>
</dbReference>
<dbReference type="PATRIC" id="fig|1339327.3.peg.1672"/>
<reference evidence="1 2" key="1">
    <citation type="submission" date="2014-02" db="EMBL/GenBank/DDBJ databases">
        <authorList>
            <person name="Sears C."/>
            <person name="Carroll K."/>
            <person name="Sack B.R."/>
            <person name="Qadri F."/>
            <person name="Myers L.L."/>
            <person name="Chung G.-T."/>
            <person name="Escheverria P."/>
            <person name="Fraser C.M."/>
            <person name="Sadzewicz L."/>
            <person name="Shefchek K.A."/>
            <person name="Tallon L."/>
            <person name="Das S.P."/>
            <person name="Daugherty S."/>
            <person name="Mongodin E.F."/>
        </authorList>
    </citation>
    <scope>NUCLEOTIDE SEQUENCE [LARGE SCALE GENOMIC DNA]</scope>
    <source>
        <strain evidence="1 2">S36L11</strain>
    </source>
</reference>
<dbReference type="InterPro" id="IPR020039">
    <property type="entry name" value="PseF"/>
</dbReference>
<dbReference type="SUPFAM" id="SSF53448">
    <property type="entry name" value="Nucleotide-diphospho-sugar transferases"/>
    <property type="match status" value="1"/>
</dbReference>
<accession>A0A015YD38</accession>
<dbReference type="PANTHER" id="PTHR21485:SF6">
    <property type="entry name" value="N-ACYLNEURAMINATE CYTIDYLYLTRANSFERASE-RELATED"/>
    <property type="match status" value="1"/>
</dbReference>
<dbReference type="EC" id="2.7.7.-" evidence="1"/>